<dbReference type="CDD" id="cd07377">
    <property type="entry name" value="WHTH_GntR"/>
    <property type="match status" value="1"/>
</dbReference>
<reference evidence="5" key="1">
    <citation type="submission" date="2021-04" db="EMBL/GenBank/DDBJ databases">
        <title>Pseudaminobacter soli sp. nov., isolated from paddy soil contaminated by heavy metals.</title>
        <authorList>
            <person name="Zhang K."/>
        </authorList>
    </citation>
    <scope>NUCLEOTIDE SEQUENCE</scope>
    <source>
        <strain evidence="5">19-2017</strain>
    </source>
</reference>
<evidence type="ECO:0000313" key="5">
    <source>
        <dbReference type="EMBL" id="MBS3649808.1"/>
    </source>
</evidence>
<organism evidence="5 6">
    <name type="scientific">Pseudaminobacter soli</name>
    <name type="common">ex Zhang et al. 2022</name>
    <dbReference type="NCBI Taxonomy" id="2831468"/>
    <lineage>
        <taxon>Bacteria</taxon>
        <taxon>Pseudomonadati</taxon>
        <taxon>Pseudomonadota</taxon>
        <taxon>Alphaproteobacteria</taxon>
        <taxon>Hyphomicrobiales</taxon>
        <taxon>Phyllobacteriaceae</taxon>
        <taxon>Pseudaminobacter</taxon>
    </lineage>
</organism>
<evidence type="ECO:0000256" key="3">
    <source>
        <dbReference type="ARBA" id="ARBA00023163"/>
    </source>
</evidence>
<dbReference type="Pfam" id="PF07729">
    <property type="entry name" value="FCD"/>
    <property type="match status" value="1"/>
</dbReference>
<dbReference type="Proteomes" id="UP000680348">
    <property type="component" value="Unassembled WGS sequence"/>
</dbReference>
<dbReference type="InterPro" id="IPR036388">
    <property type="entry name" value="WH-like_DNA-bd_sf"/>
</dbReference>
<dbReference type="SUPFAM" id="SSF48008">
    <property type="entry name" value="GntR ligand-binding domain-like"/>
    <property type="match status" value="1"/>
</dbReference>
<dbReference type="SMART" id="SM00895">
    <property type="entry name" value="FCD"/>
    <property type="match status" value="1"/>
</dbReference>
<comment type="caution">
    <text evidence="5">The sequence shown here is derived from an EMBL/GenBank/DDBJ whole genome shotgun (WGS) entry which is preliminary data.</text>
</comment>
<dbReference type="AlphaFoldDB" id="A0A942E274"/>
<dbReference type="PANTHER" id="PTHR43537">
    <property type="entry name" value="TRANSCRIPTIONAL REGULATOR, GNTR FAMILY"/>
    <property type="match status" value="1"/>
</dbReference>
<keyword evidence="2" id="KW-0238">DNA-binding</keyword>
<feature type="domain" description="HTH gntR-type" evidence="4">
    <location>
        <begin position="25"/>
        <end position="92"/>
    </location>
</feature>
<dbReference type="PROSITE" id="PS50949">
    <property type="entry name" value="HTH_GNTR"/>
    <property type="match status" value="1"/>
</dbReference>
<keyword evidence="6" id="KW-1185">Reference proteome</keyword>
<dbReference type="InterPro" id="IPR011711">
    <property type="entry name" value="GntR_C"/>
</dbReference>
<dbReference type="EMBL" id="JAGWCR010000007">
    <property type="protein sequence ID" value="MBS3649808.1"/>
    <property type="molecule type" value="Genomic_DNA"/>
</dbReference>
<accession>A0A942E274</accession>
<name>A0A942E274_9HYPH</name>
<evidence type="ECO:0000259" key="4">
    <source>
        <dbReference type="PROSITE" id="PS50949"/>
    </source>
</evidence>
<dbReference type="Gene3D" id="1.10.10.10">
    <property type="entry name" value="Winged helix-like DNA-binding domain superfamily/Winged helix DNA-binding domain"/>
    <property type="match status" value="1"/>
</dbReference>
<dbReference type="InterPro" id="IPR008920">
    <property type="entry name" value="TF_FadR/GntR_C"/>
</dbReference>
<dbReference type="Gene3D" id="1.20.120.530">
    <property type="entry name" value="GntR ligand-binding domain-like"/>
    <property type="match status" value="1"/>
</dbReference>
<evidence type="ECO:0000256" key="2">
    <source>
        <dbReference type="ARBA" id="ARBA00023125"/>
    </source>
</evidence>
<dbReference type="PANTHER" id="PTHR43537:SF50">
    <property type="entry name" value="TRANSCRIPTIONAL REGULATORY PROTEIN"/>
    <property type="match status" value="1"/>
</dbReference>
<dbReference type="InterPro" id="IPR036390">
    <property type="entry name" value="WH_DNA-bd_sf"/>
</dbReference>
<evidence type="ECO:0000313" key="6">
    <source>
        <dbReference type="Proteomes" id="UP000680348"/>
    </source>
</evidence>
<proteinExistence type="predicted"/>
<protein>
    <submittedName>
        <fullName evidence="5">GntR family transcriptional regulator</fullName>
    </submittedName>
</protein>
<dbReference type="Pfam" id="PF00392">
    <property type="entry name" value="GntR"/>
    <property type="match status" value="1"/>
</dbReference>
<dbReference type="PRINTS" id="PR00035">
    <property type="entry name" value="HTHGNTR"/>
</dbReference>
<dbReference type="GO" id="GO:0003700">
    <property type="term" value="F:DNA-binding transcription factor activity"/>
    <property type="evidence" value="ECO:0007669"/>
    <property type="project" value="InterPro"/>
</dbReference>
<keyword evidence="1" id="KW-0805">Transcription regulation</keyword>
<keyword evidence="3" id="KW-0804">Transcription</keyword>
<dbReference type="GO" id="GO:0003677">
    <property type="term" value="F:DNA binding"/>
    <property type="evidence" value="ECO:0007669"/>
    <property type="project" value="UniProtKB-KW"/>
</dbReference>
<dbReference type="SUPFAM" id="SSF46785">
    <property type="entry name" value="Winged helix' DNA-binding domain"/>
    <property type="match status" value="1"/>
</dbReference>
<dbReference type="SMART" id="SM00345">
    <property type="entry name" value="HTH_GNTR"/>
    <property type="match status" value="1"/>
</dbReference>
<dbReference type="InterPro" id="IPR000524">
    <property type="entry name" value="Tscrpt_reg_HTH_GntR"/>
</dbReference>
<evidence type="ECO:0000256" key="1">
    <source>
        <dbReference type="ARBA" id="ARBA00023015"/>
    </source>
</evidence>
<sequence length="239" mass="26857">MVVRSRSAGANKAAAVGSARRISRGTLHEEVAIRLRDMILVDELSPGQIIPEMQLCEEFGISRTPMREALKVLASENLVELLPGRGAVVVQPSADDVMGMLYAIGAIEGVAGQLACQFISPREFAEIQQLHDRMLAYHAAGDRLKYFDMNQRIHKKIVAASKNVFLIDLHDKLNMRSRRMRYVSNSQRQWWDQAIREHEQILAALERRDAEALSEQLRAHMMGSWKDVKGVLASDEANP</sequence>
<gene>
    <name evidence="5" type="ORF">KEU06_14445</name>
</gene>